<dbReference type="GO" id="GO:0008233">
    <property type="term" value="F:peptidase activity"/>
    <property type="evidence" value="ECO:0007669"/>
    <property type="project" value="UniProtKB-KW"/>
</dbReference>
<dbReference type="EMBL" id="JAGYWB010000017">
    <property type="protein sequence ID" value="KAI0494522.1"/>
    <property type="molecule type" value="Genomic_DNA"/>
</dbReference>
<evidence type="ECO:0000313" key="3">
    <source>
        <dbReference type="EMBL" id="KAI0494522.1"/>
    </source>
</evidence>
<dbReference type="GO" id="GO:0003676">
    <property type="term" value="F:nucleic acid binding"/>
    <property type="evidence" value="ECO:0007669"/>
    <property type="project" value="InterPro"/>
</dbReference>
<dbReference type="PANTHER" id="PTHR42648:SF26">
    <property type="entry name" value="INTEGRASE CATALYTIC DOMAIN-CONTAINING PROTEIN"/>
    <property type="match status" value="1"/>
</dbReference>
<keyword evidence="4" id="KW-1185">Reference proteome</keyword>
<reference evidence="3" key="1">
    <citation type="journal article" date="2022" name="Front. Genet.">
        <title>Chromosome-Scale Assembly of the Dendrobium nobile Genome Provides Insights Into the Molecular Mechanism of the Biosynthesis of the Medicinal Active Ingredient of Dendrobium.</title>
        <authorList>
            <person name="Xu Q."/>
            <person name="Niu S.-C."/>
            <person name="Li K.-L."/>
            <person name="Zheng P.-J."/>
            <person name="Zhang X.-J."/>
            <person name="Jia Y."/>
            <person name="Liu Y."/>
            <person name="Niu Y.-X."/>
            <person name="Yu L.-H."/>
            <person name="Chen D.-F."/>
            <person name="Zhang G.-Q."/>
        </authorList>
    </citation>
    <scope>NUCLEOTIDE SEQUENCE</scope>
    <source>
        <tissue evidence="3">Leaf</tissue>
    </source>
</reference>
<comment type="caution">
    <text evidence="3">The sequence shown here is derived from an EMBL/GenBank/DDBJ whole genome shotgun (WGS) entry which is preliminary data.</text>
</comment>
<dbReference type="Proteomes" id="UP000829196">
    <property type="component" value="Unassembled WGS sequence"/>
</dbReference>
<keyword evidence="1" id="KW-0378">Hydrolase</keyword>
<dbReference type="SMR" id="A0A8T3AFE5"/>
<accession>A0A8T3AFE5</accession>
<dbReference type="Gene3D" id="3.30.420.10">
    <property type="entry name" value="Ribonuclease H-like superfamily/Ribonuclease H"/>
    <property type="match status" value="1"/>
</dbReference>
<proteinExistence type="predicted"/>
<dbReference type="InterPro" id="IPR012337">
    <property type="entry name" value="RNaseH-like_sf"/>
</dbReference>
<dbReference type="Pfam" id="PF00665">
    <property type="entry name" value="rve"/>
    <property type="match status" value="1"/>
</dbReference>
<protein>
    <recommendedName>
        <fullName evidence="2">Integrase catalytic domain-containing protein</fullName>
    </recommendedName>
</protein>
<dbReference type="AlphaFoldDB" id="A0A8T3AFE5"/>
<evidence type="ECO:0000313" key="4">
    <source>
        <dbReference type="Proteomes" id="UP000829196"/>
    </source>
</evidence>
<dbReference type="Pfam" id="PF13976">
    <property type="entry name" value="gag_pre-integrs"/>
    <property type="match status" value="1"/>
</dbReference>
<dbReference type="GO" id="GO:0006508">
    <property type="term" value="P:proteolysis"/>
    <property type="evidence" value="ECO:0007669"/>
    <property type="project" value="UniProtKB-KW"/>
</dbReference>
<feature type="domain" description="Integrase catalytic" evidence="2">
    <location>
        <begin position="506"/>
        <end position="672"/>
    </location>
</feature>
<dbReference type="InterPro" id="IPR039537">
    <property type="entry name" value="Retrotran_Ty1/copia-like"/>
</dbReference>
<organism evidence="3 4">
    <name type="scientific">Dendrobium nobile</name>
    <name type="common">Orchid</name>
    <dbReference type="NCBI Taxonomy" id="94219"/>
    <lineage>
        <taxon>Eukaryota</taxon>
        <taxon>Viridiplantae</taxon>
        <taxon>Streptophyta</taxon>
        <taxon>Embryophyta</taxon>
        <taxon>Tracheophyta</taxon>
        <taxon>Spermatophyta</taxon>
        <taxon>Magnoliopsida</taxon>
        <taxon>Liliopsida</taxon>
        <taxon>Asparagales</taxon>
        <taxon>Orchidaceae</taxon>
        <taxon>Epidendroideae</taxon>
        <taxon>Malaxideae</taxon>
        <taxon>Dendrobiinae</taxon>
        <taxon>Dendrobium</taxon>
    </lineage>
</organism>
<evidence type="ECO:0000256" key="1">
    <source>
        <dbReference type="ARBA" id="ARBA00022670"/>
    </source>
</evidence>
<name>A0A8T3AFE5_DENNO</name>
<dbReference type="PROSITE" id="PS50994">
    <property type="entry name" value="INTEGRASE"/>
    <property type="match status" value="1"/>
</dbReference>
<dbReference type="OrthoDB" id="1737296at2759"/>
<dbReference type="PANTHER" id="PTHR42648">
    <property type="entry name" value="TRANSPOSASE, PUTATIVE-RELATED"/>
    <property type="match status" value="1"/>
</dbReference>
<dbReference type="InterPro" id="IPR054722">
    <property type="entry name" value="PolX-like_BBD"/>
</dbReference>
<sequence>MDANSSTHSAEIQDDDADDRPVIPAALKFVISNIKIIVPAQLTSDNYSIWRSQVLKLLNANGFSSFLLTTATPPVSHKTLSTGSKVPNPKHQEWVLIDQNLAAALCSTLSPAILPYVIHLTSTSEIWNALERRLQSSNRSRVIQLKNELHTVQMKSQTMAQYLQQIKTIVDNIVSAGAVLDQEDILLYTLNGIPPSYNTLKTTIRAMQTPLDLENLYSLLITEEINLQSESLRQISFSDSSTALYSHRGRGQRGKGKSTSQTVRTLNTPLPQCQICNKKGHSAHNCWHRLNTTVNPPDTTAPNPQSRALVAATDSNNHDWYLDTGASAHLTNSMDNLSQATSYNGPDNITVGDGRTLSIARTGNGILPTPYRKLKLNSLFHVPKLSHNLLSVSNLTQDNNVSVNFNPSCFMIKDMKTNRTILSGPSNRGLYPVRLATTSVFPKKALTLTSQAASLWHQRLGHTNSRIIQAISTTNKHLHIPHNFSFCSECTTSKGHKLAFINNHSHSTMPLELIHTDVWGPAPVPSHQGFLYYVVFIDDFSRFSWVFLMKHKNEVFEIFCNFKRFVEKQTQFQIKCIRSDGGTEYLNQNFKKFLTQHGIAQQTSCPYTPEQNGLAERKHRHLIETTRTLLNSASIPHDFWPDAVLTASYIINRLPTPTLNLSSPLFRLFNRTPEYNFFRVFGCACYPWIPTNQRHKLQPRARTCVFSDTPTFQKDTNALI</sequence>
<dbReference type="Pfam" id="PF22936">
    <property type="entry name" value="Pol_BBD"/>
    <property type="match status" value="1"/>
</dbReference>
<dbReference type="InterPro" id="IPR036397">
    <property type="entry name" value="RNaseH_sf"/>
</dbReference>
<gene>
    <name evidence="3" type="ORF">KFK09_024660</name>
</gene>
<evidence type="ECO:0000259" key="2">
    <source>
        <dbReference type="PROSITE" id="PS50994"/>
    </source>
</evidence>
<dbReference type="Pfam" id="PF14223">
    <property type="entry name" value="Retrotran_gag_2"/>
    <property type="match status" value="1"/>
</dbReference>
<dbReference type="InterPro" id="IPR001584">
    <property type="entry name" value="Integrase_cat-core"/>
</dbReference>
<dbReference type="GO" id="GO:0015074">
    <property type="term" value="P:DNA integration"/>
    <property type="evidence" value="ECO:0007669"/>
    <property type="project" value="InterPro"/>
</dbReference>
<dbReference type="SUPFAM" id="SSF53098">
    <property type="entry name" value="Ribonuclease H-like"/>
    <property type="match status" value="1"/>
</dbReference>
<keyword evidence="1" id="KW-0645">Protease</keyword>
<dbReference type="InterPro" id="IPR025724">
    <property type="entry name" value="GAG-pre-integrase_dom"/>
</dbReference>